<feature type="domain" description="Metallo-beta-lactamase" evidence="1">
    <location>
        <begin position="22"/>
        <end position="197"/>
    </location>
</feature>
<evidence type="ECO:0000313" key="2">
    <source>
        <dbReference type="EMBL" id="ATW26774.1"/>
    </source>
</evidence>
<sequence>MRSERISNSASVYIFDDIEDYATNVFLIEKETKFYLIDTYCGTDSMKPIINTIKNTPRQKEVKVINTHFHWDHIWGNCCFKDNCIISHEICRAFIDKYWEEQIKESKQYITGTTEKQLPNLTFKERIFFHDDNIELFYSPGHTVDSISVFDHKEKILYVGDNLEKPIVYVEHHDIPTYINTLKSYLGYQPQKIMAGHTLNIKQEDIFDTIEYLEGLLAGKEMLFASNYARKVHSRNLKAVQNIISVY</sequence>
<dbReference type="PANTHER" id="PTHR42951">
    <property type="entry name" value="METALLO-BETA-LACTAMASE DOMAIN-CONTAINING"/>
    <property type="match status" value="1"/>
</dbReference>
<dbReference type="Proteomes" id="UP000323521">
    <property type="component" value="Chromosome"/>
</dbReference>
<dbReference type="EMBL" id="CP017634">
    <property type="protein sequence ID" value="ATW26774.1"/>
    <property type="molecule type" value="Genomic_DNA"/>
</dbReference>
<protein>
    <submittedName>
        <fullName evidence="2">MBL fold metallo-hydrolase</fullName>
    </submittedName>
</protein>
<reference evidence="2 3" key="1">
    <citation type="submission" date="2016-10" db="EMBL/GenBank/DDBJ databases">
        <title>Complete Genome Sequence of Peptococcaceae strain DCMF.</title>
        <authorList>
            <person name="Edwards R.J."/>
            <person name="Holland S.I."/>
            <person name="Deshpande N.P."/>
            <person name="Wong Y.K."/>
            <person name="Ertan H."/>
            <person name="Manefield M."/>
            <person name="Russell T.L."/>
            <person name="Lee M.J."/>
        </authorList>
    </citation>
    <scope>NUCLEOTIDE SEQUENCE [LARGE SCALE GENOMIC DNA]</scope>
    <source>
        <strain evidence="2 3">DCMF</strain>
    </source>
</reference>
<evidence type="ECO:0000259" key="1">
    <source>
        <dbReference type="SMART" id="SM00849"/>
    </source>
</evidence>
<dbReference type="InterPro" id="IPR050855">
    <property type="entry name" value="NDM-1-like"/>
</dbReference>
<dbReference type="OrthoDB" id="9761531at2"/>
<proteinExistence type="predicted"/>
<dbReference type="Pfam" id="PF00753">
    <property type="entry name" value="Lactamase_B"/>
    <property type="match status" value="1"/>
</dbReference>
<dbReference type="InterPro" id="IPR001279">
    <property type="entry name" value="Metallo-B-lactamas"/>
</dbReference>
<accession>A0A3G1KWC9</accession>
<gene>
    <name evidence="2" type="ORF">DCMF_20180</name>
</gene>
<keyword evidence="3" id="KW-1185">Reference proteome</keyword>
<evidence type="ECO:0000313" key="3">
    <source>
        <dbReference type="Proteomes" id="UP000323521"/>
    </source>
</evidence>
<dbReference type="InterPro" id="IPR036866">
    <property type="entry name" value="RibonucZ/Hydroxyglut_hydro"/>
</dbReference>
<keyword evidence="2" id="KW-0378">Hydrolase</keyword>
<name>A0A3G1KWC9_FORW1</name>
<dbReference type="KEGG" id="fwa:DCMF_20180"/>
<dbReference type="Gene3D" id="3.60.15.10">
    <property type="entry name" value="Ribonuclease Z/Hydroxyacylglutathione hydrolase-like"/>
    <property type="match status" value="1"/>
</dbReference>
<dbReference type="GO" id="GO:0016787">
    <property type="term" value="F:hydrolase activity"/>
    <property type="evidence" value="ECO:0007669"/>
    <property type="project" value="UniProtKB-KW"/>
</dbReference>
<dbReference type="AlphaFoldDB" id="A0A3G1KWC9"/>
<dbReference type="RefSeq" id="WP_148136094.1">
    <property type="nucleotide sequence ID" value="NZ_CP017634.1"/>
</dbReference>
<dbReference type="SMART" id="SM00849">
    <property type="entry name" value="Lactamase_B"/>
    <property type="match status" value="1"/>
</dbReference>
<dbReference type="SUPFAM" id="SSF56281">
    <property type="entry name" value="Metallo-hydrolase/oxidoreductase"/>
    <property type="match status" value="1"/>
</dbReference>
<organism evidence="2 3">
    <name type="scientific">Formimonas warabiya</name>
    <dbReference type="NCBI Taxonomy" id="1761012"/>
    <lineage>
        <taxon>Bacteria</taxon>
        <taxon>Bacillati</taxon>
        <taxon>Bacillota</taxon>
        <taxon>Clostridia</taxon>
        <taxon>Eubacteriales</taxon>
        <taxon>Peptococcaceae</taxon>
        <taxon>Candidatus Formimonas</taxon>
    </lineage>
</organism>